<dbReference type="Proteomes" id="UP000033188">
    <property type="component" value="Chromosome 2"/>
</dbReference>
<dbReference type="RefSeq" id="XP_012767285.1">
    <property type="nucleotide sequence ID" value="XM_012911831.1"/>
</dbReference>
<gene>
    <name evidence="2" type="ORF">BBBOND_0202560</name>
</gene>
<accession>A0A061D850</accession>
<dbReference type="AlphaFoldDB" id="A0A061D850"/>
<keyword evidence="3" id="KW-1185">Reference proteome</keyword>
<dbReference type="KEGG" id="bbig:BBBOND_0202560"/>
<reference evidence="3" key="1">
    <citation type="submission" date="2014-06" db="EMBL/GenBank/DDBJ databases">
        <authorList>
            <person name="Aslett M."/>
            <person name="De Silva N."/>
        </authorList>
    </citation>
    <scope>NUCLEOTIDE SEQUENCE [LARGE SCALE GENOMIC DNA]</scope>
    <source>
        <strain evidence="3">Bond</strain>
    </source>
</reference>
<dbReference type="VEuPathDB" id="PiroplasmaDB:BBBOND_0202560"/>
<evidence type="ECO:0000313" key="2">
    <source>
        <dbReference type="EMBL" id="CDR95099.1"/>
    </source>
</evidence>
<evidence type="ECO:0000313" key="3">
    <source>
        <dbReference type="Proteomes" id="UP000033188"/>
    </source>
</evidence>
<protein>
    <submittedName>
        <fullName evidence="2">Uncharacterized protein</fullName>
    </submittedName>
</protein>
<feature type="compositionally biased region" description="Polar residues" evidence="1">
    <location>
        <begin position="1"/>
        <end position="23"/>
    </location>
</feature>
<dbReference type="EMBL" id="LK391708">
    <property type="protein sequence ID" value="CDR95099.1"/>
    <property type="molecule type" value="Genomic_DNA"/>
</dbReference>
<evidence type="ECO:0000256" key="1">
    <source>
        <dbReference type="SAM" id="MobiDB-lite"/>
    </source>
</evidence>
<sequence>MDGTRCSQQQTDMESAAYTSIVQRQPGKRENRYLPNMATPRAAICKHKNKVPMRVSPSVTEHNRVLLNW</sequence>
<proteinExistence type="predicted"/>
<organism evidence="2 3">
    <name type="scientific">Babesia bigemina</name>
    <dbReference type="NCBI Taxonomy" id="5866"/>
    <lineage>
        <taxon>Eukaryota</taxon>
        <taxon>Sar</taxon>
        <taxon>Alveolata</taxon>
        <taxon>Apicomplexa</taxon>
        <taxon>Aconoidasida</taxon>
        <taxon>Piroplasmida</taxon>
        <taxon>Babesiidae</taxon>
        <taxon>Babesia</taxon>
    </lineage>
</organism>
<name>A0A061D850_BABBI</name>
<feature type="region of interest" description="Disordered" evidence="1">
    <location>
        <begin position="1"/>
        <end position="33"/>
    </location>
</feature>
<dbReference type="GeneID" id="24563640"/>